<comment type="caution">
    <text evidence="2">The sequence shown here is derived from an EMBL/GenBank/DDBJ whole genome shotgun (WGS) entry which is preliminary data.</text>
</comment>
<dbReference type="EMBL" id="SRLO01001296">
    <property type="protein sequence ID" value="TNN39250.1"/>
    <property type="molecule type" value="Genomic_DNA"/>
</dbReference>
<gene>
    <name evidence="2" type="ORF">EYF80_050584</name>
</gene>
<dbReference type="AlphaFoldDB" id="A0A4Z2FED7"/>
<proteinExistence type="predicted"/>
<organism evidence="2 3">
    <name type="scientific">Liparis tanakae</name>
    <name type="common">Tanaka's snailfish</name>
    <dbReference type="NCBI Taxonomy" id="230148"/>
    <lineage>
        <taxon>Eukaryota</taxon>
        <taxon>Metazoa</taxon>
        <taxon>Chordata</taxon>
        <taxon>Craniata</taxon>
        <taxon>Vertebrata</taxon>
        <taxon>Euteleostomi</taxon>
        <taxon>Actinopterygii</taxon>
        <taxon>Neopterygii</taxon>
        <taxon>Teleostei</taxon>
        <taxon>Neoteleostei</taxon>
        <taxon>Acanthomorphata</taxon>
        <taxon>Eupercaria</taxon>
        <taxon>Perciformes</taxon>
        <taxon>Cottioidei</taxon>
        <taxon>Cottales</taxon>
        <taxon>Liparidae</taxon>
        <taxon>Liparis</taxon>
    </lineage>
</organism>
<evidence type="ECO:0000256" key="1">
    <source>
        <dbReference type="SAM" id="MobiDB-lite"/>
    </source>
</evidence>
<protein>
    <submittedName>
        <fullName evidence="2">Uncharacterized protein</fullName>
    </submittedName>
</protein>
<accession>A0A4Z2FED7</accession>
<reference evidence="2 3" key="1">
    <citation type="submission" date="2019-03" db="EMBL/GenBank/DDBJ databases">
        <title>First draft genome of Liparis tanakae, snailfish: a comprehensive survey of snailfish specific genes.</title>
        <authorList>
            <person name="Kim W."/>
            <person name="Song I."/>
            <person name="Jeong J.-H."/>
            <person name="Kim D."/>
            <person name="Kim S."/>
            <person name="Ryu S."/>
            <person name="Song J.Y."/>
            <person name="Lee S.K."/>
        </authorList>
    </citation>
    <scope>NUCLEOTIDE SEQUENCE [LARGE SCALE GENOMIC DNA]</scope>
    <source>
        <tissue evidence="2">Muscle</tissue>
    </source>
</reference>
<sequence length="94" mass="9946">MKPRRDLLWRSKSRADKKPPTGDALSGAPSWREPQSDTAFIHTATTPGLILATVDAATGSPGPEPSVTSPDAARPPVLSRDRQRKLGNASSSSL</sequence>
<name>A0A4Z2FED7_9TELE</name>
<evidence type="ECO:0000313" key="3">
    <source>
        <dbReference type="Proteomes" id="UP000314294"/>
    </source>
</evidence>
<dbReference type="Proteomes" id="UP000314294">
    <property type="component" value="Unassembled WGS sequence"/>
</dbReference>
<keyword evidence="3" id="KW-1185">Reference proteome</keyword>
<feature type="region of interest" description="Disordered" evidence="1">
    <location>
        <begin position="1"/>
        <end position="34"/>
    </location>
</feature>
<feature type="compositionally biased region" description="Basic and acidic residues" evidence="1">
    <location>
        <begin position="1"/>
        <end position="20"/>
    </location>
</feature>
<evidence type="ECO:0000313" key="2">
    <source>
        <dbReference type="EMBL" id="TNN39250.1"/>
    </source>
</evidence>
<feature type="region of interest" description="Disordered" evidence="1">
    <location>
        <begin position="55"/>
        <end position="94"/>
    </location>
</feature>